<evidence type="ECO:0000313" key="10">
    <source>
        <dbReference type="Proteomes" id="UP000185003"/>
    </source>
</evidence>
<dbReference type="Pfam" id="PF01070">
    <property type="entry name" value="FMN_dh"/>
    <property type="match status" value="1"/>
</dbReference>
<feature type="binding site" evidence="7">
    <location>
        <position position="308"/>
    </location>
    <ligand>
        <name>glyoxylate</name>
        <dbReference type="ChEBI" id="CHEBI:36655"/>
    </ligand>
</feature>
<dbReference type="AlphaFoldDB" id="A0A1N6DC03"/>
<dbReference type="PANTHER" id="PTHR10578:SF107">
    <property type="entry name" value="2-HYDROXYACID OXIDASE 1"/>
    <property type="match status" value="1"/>
</dbReference>
<evidence type="ECO:0000256" key="6">
    <source>
        <dbReference type="PIRSR" id="PIRSR000138-1"/>
    </source>
</evidence>
<dbReference type="InterPro" id="IPR013785">
    <property type="entry name" value="Aldolase_TIM"/>
</dbReference>
<evidence type="ECO:0000256" key="4">
    <source>
        <dbReference type="ARBA" id="ARBA00023002"/>
    </source>
</evidence>
<dbReference type="PROSITE" id="PS51349">
    <property type="entry name" value="FMN_HYDROXY_ACID_DH_2"/>
    <property type="match status" value="1"/>
</dbReference>
<keyword evidence="3 7" id="KW-0288">FMN</keyword>
<comment type="similarity">
    <text evidence="5">Belongs to the FMN-dependent alpha-hydroxy acid dehydrogenase family.</text>
</comment>
<evidence type="ECO:0000256" key="5">
    <source>
        <dbReference type="ARBA" id="ARBA00024042"/>
    </source>
</evidence>
<sequence>MKIVQIKANTLTFLIPPRGYLYRMKTQSYDPRYPGMDDLIKKAKSRIPKFAFEYLDGGCNEDVNLYKNTSEIREVELIPNYLAKQQPVNMKTELFGHVYDAPFGISPVGLQGLIWPGSPEILAKSAFENNIPFILSTVSTSTIERISEITEGRAWYQLYHPAENSLRDKIIQRAEAAHCPVLVILSDVPTFGYRPRDIRNGLAMPPRMTLRNILQIMGRPHWAINTLIQGQPSFQILKPYMPKGLNMQKLGAFMDATFNGKLDEEKIKPIRDMWKGKLVIKGIAGEQDTEAAIRLGLDGIIVSNHGGRQLDAGESAIHSLQRIVPKYKDKITIMMDSGIRTGPDIARTIASGAQFTFMGRTFMYGVAAMGKNGGDHTIAILKKQLTQVMAQVGCNTPAELERYLVQREAK</sequence>
<feature type="binding site" evidence="7">
    <location>
        <position position="157"/>
    </location>
    <ligand>
        <name>FMN</name>
        <dbReference type="ChEBI" id="CHEBI:58210"/>
    </ligand>
</feature>
<dbReference type="PANTHER" id="PTHR10578">
    <property type="entry name" value="S -2-HYDROXY-ACID OXIDASE-RELATED"/>
    <property type="match status" value="1"/>
</dbReference>
<evidence type="ECO:0000256" key="2">
    <source>
        <dbReference type="ARBA" id="ARBA00022630"/>
    </source>
</evidence>
<feature type="domain" description="FMN hydroxy acid dehydrogenase" evidence="8">
    <location>
        <begin position="28"/>
        <end position="410"/>
    </location>
</feature>
<feature type="binding site" evidence="7">
    <location>
        <position position="303"/>
    </location>
    <ligand>
        <name>FMN</name>
        <dbReference type="ChEBI" id="CHEBI:58210"/>
    </ligand>
</feature>
<feature type="active site" description="Proton acceptor" evidence="6">
    <location>
        <position position="305"/>
    </location>
</feature>
<keyword evidence="10" id="KW-1185">Reference proteome</keyword>
<dbReference type="InterPro" id="IPR000262">
    <property type="entry name" value="FMN-dep_DH"/>
</dbReference>
<feature type="binding site" evidence="7">
    <location>
        <position position="54"/>
    </location>
    <ligand>
        <name>glyoxylate</name>
        <dbReference type="ChEBI" id="CHEBI:36655"/>
    </ligand>
</feature>
<dbReference type="STRING" id="536979.SAMN04488055_0596"/>
<feature type="binding site" evidence="7">
    <location>
        <position position="305"/>
    </location>
    <ligand>
        <name>glyoxylate</name>
        <dbReference type="ChEBI" id="CHEBI:36655"/>
    </ligand>
</feature>
<dbReference type="GO" id="GO:0005886">
    <property type="term" value="C:plasma membrane"/>
    <property type="evidence" value="ECO:0007669"/>
    <property type="project" value="TreeGrafter"/>
</dbReference>
<keyword evidence="2 7" id="KW-0285">Flavoprotein</keyword>
<comment type="cofactor">
    <cofactor evidence="1">
        <name>FMN</name>
        <dbReference type="ChEBI" id="CHEBI:58210"/>
    </cofactor>
</comment>
<feature type="binding site" evidence="7">
    <location>
        <position position="194"/>
    </location>
    <ligand>
        <name>glyoxylate</name>
        <dbReference type="ChEBI" id="CHEBI:36655"/>
    </ligand>
</feature>
<feature type="binding site" evidence="7">
    <location>
        <position position="281"/>
    </location>
    <ligand>
        <name>FMN</name>
        <dbReference type="ChEBI" id="CHEBI:58210"/>
    </ligand>
</feature>
<proteinExistence type="inferred from homology"/>
<dbReference type="InterPro" id="IPR012133">
    <property type="entry name" value="Alpha-hydoxy_acid_DH_FMN"/>
</dbReference>
<dbReference type="GO" id="GO:0009060">
    <property type="term" value="P:aerobic respiration"/>
    <property type="evidence" value="ECO:0007669"/>
    <property type="project" value="TreeGrafter"/>
</dbReference>
<dbReference type="CDD" id="cd02809">
    <property type="entry name" value="alpha_hydroxyacid_oxid_FMN"/>
    <property type="match status" value="1"/>
</dbReference>
<organism evidence="9 10">
    <name type="scientific">Chitinophaga niabensis</name>
    <dbReference type="NCBI Taxonomy" id="536979"/>
    <lineage>
        <taxon>Bacteria</taxon>
        <taxon>Pseudomonadati</taxon>
        <taxon>Bacteroidota</taxon>
        <taxon>Chitinophagia</taxon>
        <taxon>Chitinophagales</taxon>
        <taxon>Chitinophagaceae</taxon>
        <taxon>Chitinophaga</taxon>
    </lineage>
</organism>
<evidence type="ECO:0000256" key="1">
    <source>
        <dbReference type="ARBA" id="ARBA00001917"/>
    </source>
</evidence>
<reference evidence="9 10" key="1">
    <citation type="submission" date="2016-11" db="EMBL/GenBank/DDBJ databases">
        <authorList>
            <person name="Jaros S."/>
            <person name="Januszkiewicz K."/>
            <person name="Wedrychowicz H."/>
        </authorList>
    </citation>
    <scope>NUCLEOTIDE SEQUENCE [LARGE SCALE GENOMIC DNA]</scope>
    <source>
        <strain evidence="9 10">DSM 24787</strain>
    </source>
</reference>
<accession>A0A1N6DC03</accession>
<evidence type="ECO:0000256" key="7">
    <source>
        <dbReference type="PIRSR" id="PIRSR000138-2"/>
    </source>
</evidence>
<dbReference type="InterPro" id="IPR008259">
    <property type="entry name" value="FMN_hydac_DH_AS"/>
</dbReference>
<dbReference type="PROSITE" id="PS00557">
    <property type="entry name" value="FMN_HYDROXY_ACID_DH_1"/>
    <property type="match status" value="1"/>
</dbReference>
<evidence type="ECO:0000313" key="9">
    <source>
        <dbReference type="EMBL" id="SIN68332.1"/>
    </source>
</evidence>
<dbReference type="Gene3D" id="3.20.20.70">
    <property type="entry name" value="Aldolase class I"/>
    <property type="match status" value="1"/>
</dbReference>
<dbReference type="GO" id="GO:0010181">
    <property type="term" value="F:FMN binding"/>
    <property type="evidence" value="ECO:0007669"/>
    <property type="project" value="InterPro"/>
</dbReference>
<evidence type="ECO:0000256" key="3">
    <source>
        <dbReference type="ARBA" id="ARBA00022643"/>
    </source>
</evidence>
<feature type="binding site" evidence="7">
    <location>
        <begin position="336"/>
        <end position="340"/>
    </location>
    <ligand>
        <name>FMN</name>
        <dbReference type="ChEBI" id="CHEBI:58210"/>
    </ligand>
</feature>
<keyword evidence="4" id="KW-0560">Oxidoreductase</keyword>
<feature type="binding site" evidence="7">
    <location>
        <position position="159"/>
    </location>
    <ligand>
        <name>glyoxylate</name>
        <dbReference type="ChEBI" id="CHEBI:36655"/>
    </ligand>
</feature>
<dbReference type="InterPro" id="IPR037396">
    <property type="entry name" value="FMN_HAD"/>
</dbReference>
<feature type="binding site" evidence="7">
    <location>
        <begin position="359"/>
        <end position="360"/>
    </location>
    <ligand>
        <name>FMN</name>
        <dbReference type="ChEBI" id="CHEBI:58210"/>
    </ligand>
</feature>
<evidence type="ECO:0000259" key="8">
    <source>
        <dbReference type="PROSITE" id="PS51349"/>
    </source>
</evidence>
<feature type="binding site" evidence="7">
    <location>
        <position position="136"/>
    </location>
    <ligand>
        <name>FMN</name>
        <dbReference type="ChEBI" id="CHEBI:58210"/>
    </ligand>
</feature>
<dbReference type="SUPFAM" id="SSF51395">
    <property type="entry name" value="FMN-linked oxidoreductases"/>
    <property type="match status" value="1"/>
</dbReference>
<name>A0A1N6DC03_9BACT</name>
<dbReference type="PIRSF" id="PIRSF000138">
    <property type="entry name" value="Al-hdrx_acd_dh"/>
    <property type="match status" value="1"/>
</dbReference>
<dbReference type="Proteomes" id="UP000185003">
    <property type="component" value="Unassembled WGS sequence"/>
</dbReference>
<protein>
    <submittedName>
        <fullName evidence="9">L-lactate dehydrogenase (Cytochrome)</fullName>
    </submittedName>
</protein>
<feature type="binding site" evidence="7">
    <location>
        <begin position="107"/>
        <end position="109"/>
    </location>
    <ligand>
        <name>FMN</name>
        <dbReference type="ChEBI" id="CHEBI:58210"/>
    </ligand>
</feature>
<dbReference type="EMBL" id="FSRA01000001">
    <property type="protein sequence ID" value="SIN68332.1"/>
    <property type="molecule type" value="Genomic_DNA"/>
</dbReference>
<gene>
    <name evidence="9" type="ORF">SAMN04488055_0596</name>
</gene>
<dbReference type="GO" id="GO:0004459">
    <property type="term" value="F:L-lactate dehydrogenase (NAD+) activity"/>
    <property type="evidence" value="ECO:0007669"/>
    <property type="project" value="TreeGrafter"/>
</dbReference>